<evidence type="ECO:0000256" key="8">
    <source>
        <dbReference type="RuleBase" id="RU363108"/>
    </source>
</evidence>
<sequence length="410" mass="47459">MRWFEVQDYIGSLRPIYIVSKACLVHFSTLDLSTATAQRTLFGQVRLVFTVFMDIFLFTFAIRSLTLYLEVTDSLLLNGGLFASLALTFIFSTILPLWNSHTDVQMYQLYKNIAICDVELLNLGFTENHSRHHMMSIILLCNSMMMVAYIMIAIVFFPSYLEWLGVAKLFPSGWTTLSYVRTNLVMGVFVTQTTLTLHSLRKRFQMLNQAICKYLPTTIQSKRSIPNPKLTSLLIRKFTTLHDLLSDTVNLYNCCYSPKAIFIAASYFGLTLFSWFGLIHAFTASTDVTTFRMSVANVVYDCFFLVLFGLLVSFSCLVNRECHRTAILLHKVVCYGSFDRRTTKQLRCFSQQLWHQLPKISSRLFDFEWELFYHTSGALATYLVILIQFDLGNINYKRLPRREFCNLCEF</sequence>
<keyword evidence="4 8" id="KW-1133">Transmembrane helix</keyword>
<keyword evidence="6 8" id="KW-0675">Receptor</keyword>
<dbReference type="VEuPathDB" id="VectorBase:CPIJ014990"/>
<name>B0X8W9_CULQU</name>
<dbReference type="EnsemblMetazoa" id="CPIJ014990-RA">
    <property type="protein sequence ID" value="CPIJ014990-PA"/>
    <property type="gene ID" value="CPIJ014990"/>
</dbReference>
<dbReference type="EMBL" id="DS232507">
    <property type="protein sequence ID" value="EDS42725.1"/>
    <property type="molecule type" value="Genomic_DNA"/>
</dbReference>
<keyword evidence="5 8" id="KW-0472">Membrane</keyword>
<feature type="transmembrane region" description="Helical" evidence="8">
    <location>
        <begin position="47"/>
        <end position="69"/>
    </location>
</feature>
<dbReference type="Proteomes" id="UP000002320">
    <property type="component" value="Unassembled WGS sequence"/>
</dbReference>
<evidence type="ECO:0000256" key="7">
    <source>
        <dbReference type="ARBA" id="ARBA00023224"/>
    </source>
</evidence>
<reference evidence="10" key="2">
    <citation type="submission" date="2020-05" db="UniProtKB">
        <authorList>
            <consortium name="EnsemblMetazoa"/>
        </authorList>
    </citation>
    <scope>IDENTIFICATION</scope>
    <source>
        <strain evidence="10">JHB</strain>
    </source>
</reference>
<proteinExistence type="inferred from homology"/>
<evidence type="ECO:0000256" key="1">
    <source>
        <dbReference type="ARBA" id="ARBA00004651"/>
    </source>
</evidence>
<dbReference type="GO" id="GO:0007635">
    <property type="term" value="P:chemosensory behavior"/>
    <property type="evidence" value="ECO:0007669"/>
    <property type="project" value="TreeGrafter"/>
</dbReference>
<dbReference type="GO" id="GO:0008049">
    <property type="term" value="P:male courtship behavior"/>
    <property type="evidence" value="ECO:0007669"/>
    <property type="project" value="TreeGrafter"/>
</dbReference>
<evidence type="ECO:0000256" key="6">
    <source>
        <dbReference type="ARBA" id="ARBA00023170"/>
    </source>
</evidence>
<dbReference type="KEGG" id="cqu:CpipJ_CPIJ014990"/>
<dbReference type="Pfam" id="PF08395">
    <property type="entry name" value="7tm_7"/>
    <property type="match status" value="1"/>
</dbReference>
<protein>
    <recommendedName>
        <fullName evidence="8">Gustatory receptor</fullName>
    </recommendedName>
</protein>
<keyword evidence="3 8" id="KW-0812">Transmembrane</keyword>
<dbReference type="InterPro" id="IPR013604">
    <property type="entry name" value="7TM_chemorcpt"/>
</dbReference>
<evidence type="ECO:0000256" key="4">
    <source>
        <dbReference type="ARBA" id="ARBA00022989"/>
    </source>
</evidence>
<dbReference type="GO" id="GO:0043025">
    <property type="term" value="C:neuronal cell body"/>
    <property type="evidence" value="ECO:0007669"/>
    <property type="project" value="TreeGrafter"/>
</dbReference>
<evidence type="ECO:0000313" key="10">
    <source>
        <dbReference type="EnsemblMetazoa" id="CPIJ014990-PA"/>
    </source>
</evidence>
<gene>
    <name evidence="10" type="primary">6049308</name>
    <name evidence="9" type="ORF">CpipJ_CPIJ014990</name>
</gene>
<keyword evidence="7 8" id="KW-0807">Transducer</keyword>
<dbReference type="GO" id="GO:0007165">
    <property type="term" value="P:signal transduction"/>
    <property type="evidence" value="ECO:0007669"/>
    <property type="project" value="UniProtKB-KW"/>
</dbReference>
<reference evidence="9" key="1">
    <citation type="submission" date="2007-03" db="EMBL/GenBank/DDBJ databases">
        <title>Annotation of Culex pipiens quinquefasciatus.</title>
        <authorList>
            <consortium name="The Broad Institute Genome Sequencing Platform"/>
            <person name="Atkinson P.W."/>
            <person name="Hemingway J."/>
            <person name="Christensen B.M."/>
            <person name="Higgs S."/>
            <person name="Kodira C."/>
            <person name="Hannick L."/>
            <person name="Megy K."/>
            <person name="O'Leary S."/>
            <person name="Pearson M."/>
            <person name="Haas B.J."/>
            <person name="Mauceli E."/>
            <person name="Wortman J.R."/>
            <person name="Lee N.H."/>
            <person name="Guigo R."/>
            <person name="Stanke M."/>
            <person name="Alvarado L."/>
            <person name="Amedeo P."/>
            <person name="Antoine C.H."/>
            <person name="Arensburger P."/>
            <person name="Bidwell S.L."/>
            <person name="Crawford M."/>
            <person name="Camaro F."/>
            <person name="Devon K."/>
            <person name="Engels R."/>
            <person name="Hammond M."/>
            <person name="Howarth C."/>
            <person name="Koehrsen M."/>
            <person name="Lawson D."/>
            <person name="Montgomery P."/>
            <person name="Nene V."/>
            <person name="Nusbaum C."/>
            <person name="Puiu D."/>
            <person name="Romero-Severson J."/>
            <person name="Severson D.W."/>
            <person name="Shumway M."/>
            <person name="Sisk P."/>
            <person name="Stolte C."/>
            <person name="Zeng Q."/>
            <person name="Eisenstadt E."/>
            <person name="Fraser-Liggett C."/>
            <person name="Strausberg R."/>
            <person name="Galagan J."/>
            <person name="Birren B."/>
            <person name="Collins F.H."/>
        </authorList>
    </citation>
    <scope>NUCLEOTIDE SEQUENCE [LARGE SCALE GENOMIC DNA]</scope>
    <source>
        <strain evidence="9">JHB</strain>
    </source>
</reference>
<dbReference type="InParanoid" id="B0X8W9"/>
<comment type="caution">
    <text evidence="8">Lacks conserved residue(s) required for the propagation of feature annotation.</text>
</comment>
<evidence type="ECO:0000256" key="3">
    <source>
        <dbReference type="ARBA" id="ARBA00022692"/>
    </source>
</evidence>
<dbReference type="GO" id="GO:0030424">
    <property type="term" value="C:axon"/>
    <property type="evidence" value="ECO:0007669"/>
    <property type="project" value="TreeGrafter"/>
</dbReference>
<dbReference type="HOGENOM" id="CLU_039879_0_0_1"/>
<comment type="subcellular location">
    <subcellularLocation>
        <location evidence="1 8">Cell membrane</location>
        <topology evidence="1 8">Multi-pass membrane protein</topology>
    </subcellularLocation>
</comment>
<feature type="transmembrane region" description="Helical" evidence="8">
    <location>
        <begin position="137"/>
        <end position="157"/>
    </location>
</feature>
<evidence type="ECO:0000313" key="9">
    <source>
        <dbReference type="EMBL" id="EDS42725.1"/>
    </source>
</evidence>
<organism>
    <name type="scientific">Culex quinquefasciatus</name>
    <name type="common">Southern house mosquito</name>
    <name type="synonym">Culex pungens</name>
    <dbReference type="NCBI Taxonomy" id="7176"/>
    <lineage>
        <taxon>Eukaryota</taxon>
        <taxon>Metazoa</taxon>
        <taxon>Ecdysozoa</taxon>
        <taxon>Arthropoda</taxon>
        <taxon>Hexapoda</taxon>
        <taxon>Insecta</taxon>
        <taxon>Pterygota</taxon>
        <taxon>Neoptera</taxon>
        <taxon>Endopterygota</taxon>
        <taxon>Diptera</taxon>
        <taxon>Nematocera</taxon>
        <taxon>Culicoidea</taxon>
        <taxon>Culicidae</taxon>
        <taxon>Culicinae</taxon>
        <taxon>Culicini</taxon>
        <taxon>Culex</taxon>
        <taxon>Culex</taxon>
    </lineage>
</organism>
<dbReference type="VEuPathDB" id="VectorBase:CQUJHB008529"/>
<feature type="transmembrane region" description="Helical" evidence="8">
    <location>
        <begin position="260"/>
        <end position="278"/>
    </location>
</feature>
<dbReference type="AlphaFoldDB" id="B0X8W9"/>
<dbReference type="eggNOG" id="ENOG502T8H5">
    <property type="taxonomic scope" value="Eukaryota"/>
</dbReference>
<dbReference type="PANTHER" id="PTHR21143:SF104">
    <property type="entry name" value="GUSTATORY RECEPTOR 8A-RELATED"/>
    <property type="match status" value="1"/>
</dbReference>
<dbReference type="GO" id="GO:0050909">
    <property type="term" value="P:sensory perception of taste"/>
    <property type="evidence" value="ECO:0007669"/>
    <property type="project" value="InterPro"/>
</dbReference>
<feature type="transmembrane region" description="Helical" evidence="8">
    <location>
        <begin position="298"/>
        <end position="318"/>
    </location>
</feature>
<evidence type="ECO:0000256" key="2">
    <source>
        <dbReference type="ARBA" id="ARBA00022475"/>
    </source>
</evidence>
<dbReference type="OMA" id="QILLMMA"/>
<evidence type="ECO:0000313" key="11">
    <source>
        <dbReference type="Proteomes" id="UP000002320"/>
    </source>
</evidence>
<comment type="similarity">
    <text evidence="8">Belongs to the insect chemoreceptor superfamily. Gustatory receptor (GR) family.</text>
</comment>
<feature type="transmembrane region" description="Helical" evidence="8">
    <location>
        <begin position="177"/>
        <end position="197"/>
    </location>
</feature>
<keyword evidence="11" id="KW-1185">Reference proteome</keyword>
<dbReference type="OrthoDB" id="6366728at2759"/>
<dbReference type="PANTHER" id="PTHR21143">
    <property type="entry name" value="INVERTEBRATE GUSTATORY RECEPTOR"/>
    <property type="match status" value="1"/>
</dbReference>
<dbReference type="GO" id="GO:0005886">
    <property type="term" value="C:plasma membrane"/>
    <property type="evidence" value="ECO:0007669"/>
    <property type="project" value="UniProtKB-SubCell"/>
</dbReference>
<comment type="function">
    <text evidence="8">Gustatory receptor which mediates acceptance or avoidance behavior, depending on its substrates.</text>
</comment>
<accession>B0X8W9</accession>
<feature type="transmembrane region" description="Helical" evidence="8">
    <location>
        <begin position="75"/>
        <end position="98"/>
    </location>
</feature>
<dbReference type="GO" id="GO:0030425">
    <property type="term" value="C:dendrite"/>
    <property type="evidence" value="ECO:0007669"/>
    <property type="project" value="TreeGrafter"/>
</dbReference>
<evidence type="ECO:0000256" key="5">
    <source>
        <dbReference type="ARBA" id="ARBA00023136"/>
    </source>
</evidence>
<keyword evidence="2 8" id="KW-1003">Cell membrane</keyword>